<comment type="caution">
    <text evidence="1">The sequence shown here is derived from an EMBL/GenBank/DDBJ whole genome shotgun (WGS) entry which is preliminary data.</text>
</comment>
<gene>
    <name evidence="1" type="ORF">INT80_11010</name>
</gene>
<name>A0A930URW3_9PAST</name>
<reference evidence="1" key="1">
    <citation type="submission" date="2020-11" db="EMBL/GenBank/DDBJ databases">
        <title>Gallibacterium anatis 1637, full genome, WGS.</title>
        <authorList>
            <person name="Laishevtcev A.I."/>
            <person name="Yakimova E.A."/>
            <person name="Petkovich D."/>
            <person name="Stepanova T.V."/>
            <person name="Kalendr R.S."/>
            <person name="Rubalsky E.O."/>
            <person name="Zulkarneev E.R."/>
            <person name="Aleshkin A.V."/>
        </authorList>
    </citation>
    <scope>NUCLEOTIDE SEQUENCE</scope>
    <source>
        <strain evidence="1">1637</strain>
    </source>
</reference>
<evidence type="ECO:0000313" key="1">
    <source>
        <dbReference type="EMBL" id="MBF4102842.1"/>
    </source>
</evidence>
<accession>A0A930URW3</accession>
<organism evidence="1">
    <name type="scientific">Gallibacterium anatis</name>
    <dbReference type="NCBI Taxonomy" id="750"/>
    <lineage>
        <taxon>Bacteria</taxon>
        <taxon>Pseudomonadati</taxon>
        <taxon>Pseudomonadota</taxon>
        <taxon>Gammaproteobacteria</taxon>
        <taxon>Pasteurellales</taxon>
        <taxon>Pasteurellaceae</taxon>
        <taxon>Gallibacterium</taxon>
    </lineage>
</organism>
<dbReference type="AlphaFoldDB" id="A0A930URW3"/>
<sequence length="50" mass="5694">MKLKVSEWKISQKRHYFNAKESIEGATVLTQLTIDAVVYGDKQAKNSLPK</sequence>
<dbReference type="EMBL" id="JADION010000034">
    <property type="protein sequence ID" value="MBF4102842.1"/>
    <property type="molecule type" value="Genomic_DNA"/>
</dbReference>
<protein>
    <submittedName>
        <fullName evidence="1">Uncharacterized protein</fullName>
    </submittedName>
</protein>
<proteinExistence type="predicted"/>